<dbReference type="Proteomes" id="UP000321899">
    <property type="component" value="Unassembled WGS sequence"/>
</dbReference>
<dbReference type="Gene3D" id="1.25.40.10">
    <property type="entry name" value="Tetratricopeptide repeat domain"/>
    <property type="match status" value="1"/>
</dbReference>
<evidence type="ECO:0000313" key="2">
    <source>
        <dbReference type="EMBL" id="TYT73988.1"/>
    </source>
</evidence>
<organism evidence="2 3">
    <name type="scientific">Desulfobotulus mexicanus</name>
    <dbReference type="NCBI Taxonomy" id="2586642"/>
    <lineage>
        <taxon>Bacteria</taxon>
        <taxon>Pseudomonadati</taxon>
        <taxon>Thermodesulfobacteriota</taxon>
        <taxon>Desulfobacteria</taxon>
        <taxon>Desulfobacterales</taxon>
        <taxon>Desulfobacteraceae</taxon>
        <taxon>Desulfobotulus</taxon>
    </lineage>
</organism>
<feature type="region of interest" description="Disordered" evidence="1">
    <location>
        <begin position="1"/>
        <end position="23"/>
    </location>
</feature>
<protein>
    <recommendedName>
        <fullName evidence="4">Tetratricopeptide repeat protein</fullName>
    </recommendedName>
</protein>
<feature type="compositionally biased region" description="Basic residues" evidence="1">
    <location>
        <begin position="1"/>
        <end position="10"/>
    </location>
</feature>
<proteinExistence type="predicted"/>
<evidence type="ECO:0000256" key="1">
    <source>
        <dbReference type="SAM" id="MobiDB-lite"/>
    </source>
</evidence>
<evidence type="ECO:0000313" key="3">
    <source>
        <dbReference type="Proteomes" id="UP000321899"/>
    </source>
</evidence>
<keyword evidence="3" id="KW-1185">Reference proteome</keyword>
<comment type="caution">
    <text evidence="2">The sequence shown here is derived from an EMBL/GenBank/DDBJ whole genome shotgun (WGS) entry which is preliminary data.</text>
</comment>
<accession>A0A5S5MEA3</accession>
<dbReference type="AlphaFoldDB" id="A0A5S5MEA3"/>
<evidence type="ECO:0008006" key="4">
    <source>
        <dbReference type="Google" id="ProtNLM"/>
    </source>
</evidence>
<sequence>MTKKQKKNKKTGTASFKDSAAASPEKLLGDADAAMTKEKYRDTLALLKQARKSGIKESELAPRFFRASLHRARQLYAKAMETEGDAMANMAVDYLKTMPALQKEDLRLMADYLPLGTLMACFKTFAENSPEQEAITPILCMRLFAESGWNLLDTLPPGSALRNEAEGMMPAIEKMNTGAWEDALSLLRSVPKESPFAPVRIFCTAMCAFLKDDSRGILRALSALPDDFPLPDTLAALRAEAENKDGEYKAMPPAQAAVFRQALPKKAISLQQLKETVKDYRKWKSIPAAAMDLAVSLDLDHKKELLTDIFETMRSYDQNPKILTVIKDGLKKHLPHETALFSLLKIGLYLNWDMDAILPDLIPLCSKIFTDSEEANMARGMILIWILTRSASLDEEEVIFDLYDALSDIENLSVSDEDSDDMEIFRIAILAKALEWDPKNRDAWEMLRVSEIIRKSAEMRRQLEPLFIKMQELFPKDPFPCLELATLYDLKGAHRKAESAMLEARKRAPHDPKVNLRYAISLLVSAKRSLGRKKVELALEDLKQTEALKLSSINPHAALIRLRILEILEPEKTLEDRLTSVLQSFPKVMKLKIMAFFYLDRESEGIGANRSTTSKQLKKIILEELKAPEALPQKEMLLLLSDFPEEEAVLYRNHKRSPMDFLLTEKINIINRLSDEDFCLVLSWQKNKKTLNLFKNESALRVRKVKTPSRRALFIIIQEILKGISSGGRFNFFSLEAQMEKVDAEDKERVRKIARTLADFVPEYLQKRFKALDFNENMFFLRDDDDYYDDDDDDDLFDYPEPMPPFGKNMPNPDNDPFFTNPMDIFGQQIIQHLLTLTGMYHMYGAKGRPFSIEEQKSFAKAVKALLDIILKTGAPTALIKEMFYSLFEDSGHRSFHNMKALIQNLSPEVRAGFSSAHAKILFR</sequence>
<dbReference type="SUPFAM" id="SSF48452">
    <property type="entry name" value="TPR-like"/>
    <property type="match status" value="1"/>
</dbReference>
<dbReference type="EMBL" id="VDMB01000017">
    <property type="protein sequence ID" value="TYT73988.1"/>
    <property type="molecule type" value="Genomic_DNA"/>
</dbReference>
<name>A0A5S5MEA3_9BACT</name>
<dbReference type="OrthoDB" id="5410941at2"/>
<gene>
    <name evidence="2" type="ORF">FIM25_12565</name>
</gene>
<dbReference type="InterPro" id="IPR011990">
    <property type="entry name" value="TPR-like_helical_dom_sf"/>
</dbReference>
<reference evidence="2 3" key="1">
    <citation type="submission" date="2019-06" db="EMBL/GenBank/DDBJ databases">
        <title>Desulfobotulus mexicanus sp. nov., a novel sulfate-reducing bacterium isolated from the sediment of an alkaline crater lake in Mexico.</title>
        <authorList>
            <person name="Hirschler-Rea A."/>
        </authorList>
    </citation>
    <scope>NUCLEOTIDE SEQUENCE [LARGE SCALE GENOMIC DNA]</scope>
    <source>
        <strain evidence="2 3">PAR22N</strain>
    </source>
</reference>
<dbReference type="RefSeq" id="WP_139449862.1">
    <property type="nucleotide sequence ID" value="NZ_VDMB01000017.1"/>
</dbReference>